<protein>
    <submittedName>
        <fullName evidence="1">Uncharacterized protein</fullName>
    </submittedName>
</protein>
<sequence>MTKRDYQEYICDVTSIDNVQKKLRTINLEVPVRPLQLGFLLPDNSRILTKVFNTHTKAVDLYFWMSKDILNKDPSEFEIKWYPLNSLPATNDKLIDIGVKIRF</sequence>
<proteinExistence type="predicted"/>
<evidence type="ECO:0000313" key="2">
    <source>
        <dbReference type="Proteomes" id="UP000030755"/>
    </source>
</evidence>
<organism evidence="1 2">
    <name type="scientific">Rozella allomycis (strain CSF55)</name>
    <dbReference type="NCBI Taxonomy" id="988480"/>
    <lineage>
        <taxon>Eukaryota</taxon>
        <taxon>Fungi</taxon>
        <taxon>Fungi incertae sedis</taxon>
        <taxon>Cryptomycota</taxon>
        <taxon>Cryptomycota incertae sedis</taxon>
        <taxon>Rozella</taxon>
    </lineage>
</organism>
<dbReference type="AlphaFoldDB" id="A0A075ARW5"/>
<dbReference type="EMBL" id="KE561091">
    <property type="protein sequence ID" value="EPZ32978.1"/>
    <property type="molecule type" value="Genomic_DNA"/>
</dbReference>
<dbReference type="Proteomes" id="UP000030755">
    <property type="component" value="Unassembled WGS sequence"/>
</dbReference>
<accession>A0A075ARW5</accession>
<evidence type="ECO:0000313" key="1">
    <source>
        <dbReference type="EMBL" id="EPZ32978.1"/>
    </source>
</evidence>
<dbReference type="HOGENOM" id="CLU_2265260_0_0_1"/>
<name>A0A075ARW5_ROZAC</name>
<keyword evidence="2" id="KW-1185">Reference proteome</keyword>
<reference evidence="1 2" key="1">
    <citation type="journal article" date="2013" name="Curr. Biol.">
        <title>Shared signatures of parasitism and phylogenomics unite Cryptomycota and microsporidia.</title>
        <authorList>
            <person name="James T.Y."/>
            <person name="Pelin A."/>
            <person name="Bonen L."/>
            <person name="Ahrendt S."/>
            <person name="Sain D."/>
            <person name="Corradi N."/>
            <person name="Stajich J.E."/>
        </authorList>
    </citation>
    <scope>NUCLEOTIDE SEQUENCE [LARGE SCALE GENOMIC DNA]</scope>
    <source>
        <strain evidence="1 2">CSF55</strain>
    </source>
</reference>
<gene>
    <name evidence="1" type="ORF">O9G_003709</name>
</gene>